<comment type="caution">
    <text evidence="2">The sequence shown here is derived from an EMBL/GenBank/DDBJ whole genome shotgun (WGS) entry which is preliminary data.</text>
</comment>
<evidence type="ECO:0000256" key="1">
    <source>
        <dbReference type="SAM" id="MobiDB-lite"/>
    </source>
</evidence>
<protein>
    <submittedName>
        <fullName evidence="2">Uncharacterized protein</fullName>
    </submittedName>
</protein>
<dbReference type="Proteomes" id="UP001642464">
    <property type="component" value="Unassembled WGS sequence"/>
</dbReference>
<reference evidence="2 3" key="1">
    <citation type="submission" date="2024-02" db="EMBL/GenBank/DDBJ databases">
        <authorList>
            <person name="Chen Y."/>
            <person name="Shah S."/>
            <person name="Dougan E. K."/>
            <person name="Thang M."/>
            <person name="Chan C."/>
        </authorList>
    </citation>
    <scope>NUCLEOTIDE SEQUENCE [LARGE SCALE GENOMIC DNA]</scope>
</reference>
<proteinExistence type="predicted"/>
<sequence>MSTPPNETVPTRVRAKRAPVLEAEALDSRLDAMERRIQELGRNTPAGQAFPYPYMPQMGAGLSVSQGQLDGLVQQMTDAFRHTQAPAPPPRMQDLWGGWSEPTTTTPEWQGQLKDLKEAPWLTVDAVLEREG</sequence>
<accession>A0ABP0HUB8</accession>
<evidence type="ECO:0000313" key="2">
    <source>
        <dbReference type="EMBL" id="CAK8993009.1"/>
    </source>
</evidence>
<organism evidence="2 3">
    <name type="scientific">Durusdinium trenchii</name>
    <dbReference type="NCBI Taxonomy" id="1381693"/>
    <lineage>
        <taxon>Eukaryota</taxon>
        <taxon>Sar</taxon>
        <taxon>Alveolata</taxon>
        <taxon>Dinophyceae</taxon>
        <taxon>Suessiales</taxon>
        <taxon>Symbiodiniaceae</taxon>
        <taxon>Durusdinium</taxon>
    </lineage>
</organism>
<gene>
    <name evidence="2" type="ORF">SCF082_LOCUS3318</name>
</gene>
<feature type="region of interest" description="Disordered" evidence="1">
    <location>
        <begin position="83"/>
        <end position="108"/>
    </location>
</feature>
<evidence type="ECO:0000313" key="3">
    <source>
        <dbReference type="Proteomes" id="UP001642464"/>
    </source>
</evidence>
<keyword evidence="3" id="KW-1185">Reference proteome</keyword>
<dbReference type="EMBL" id="CAXAMM010001681">
    <property type="protein sequence ID" value="CAK8993009.1"/>
    <property type="molecule type" value="Genomic_DNA"/>
</dbReference>
<name>A0ABP0HUB8_9DINO</name>